<protein>
    <submittedName>
        <fullName evidence="2">Diguanylate cyclase (GGDEF) domain protein</fullName>
    </submittedName>
</protein>
<feature type="non-terminal residue" evidence="2">
    <location>
        <position position="147"/>
    </location>
</feature>
<dbReference type="Gene3D" id="3.30.70.270">
    <property type="match status" value="1"/>
</dbReference>
<reference evidence="2 3" key="1">
    <citation type="submission" date="2010-01" db="EMBL/GenBank/DDBJ databases">
        <authorList>
            <person name="Weinstock G."/>
            <person name="Sodergren E."/>
            <person name="Clifton S."/>
            <person name="Fulton L."/>
            <person name="Fulton B."/>
            <person name="Courtney L."/>
            <person name="Fronick C."/>
            <person name="Harrison M."/>
            <person name="Strong C."/>
            <person name="Farmer C."/>
            <person name="Delahaunty K."/>
            <person name="Markovic C."/>
            <person name="Hall O."/>
            <person name="Minx P."/>
            <person name="Tomlinson C."/>
            <person name="Mitreva M."/>
            <person name="Nelson J."/>
            <person name="Hou S."/>
            <person name="Wollam A."/>
            <person name="Pepin K.H."/>
            <person name="Johnson M."/>
            <person name="Bhonagiri V."/>
            <person name="Nash W.E."/>
            <person name="Warren W."/>
            <person name="Chinwalla A."/>
            <person name="Mardis E.R."/>
            <person name="Wilson R.K."/>
        </authorList>
    </citation>
    <scope>NUCLEOTIDE SEQUENCE [LARGE SCALE GENOMIC DNA]</scope>
    <source>
        <strain evidence="2 3">DSM 13479</strain>
    </source>
</reference>
<dbReference type="CDD" id="cd01949">
    <property type="entry name" value="GGDEF"/>
    <property type="match status" value="1"/>
</dbReference>
<dbReference type="PROSITE" id="PS50887">
    <property type="entry name" value="GGDEF"/>
    <property type="match status" value="1"/>
</dbReference>
<feature type="domain" description="GGDEF" evidence="1">
    <location>
        <begin position="54"/>
        <end position="147"/>
    </location>
</feature>
<dbReference type="InterPro" id="IPR050469">
    <property type="entry name" value="Diguanylate_Cyclase"/>
</dbReference>
<dbReference type="HOGENOM" id="CLU_1772005_0_0_9"/>
<gene>
    <name evidence="2" type="ORF">CLOSTHATH_07422</name>
</gene>
<dbReference type="Pfam" id="PF00990">
    <property type="entry name" value="GGDEF"/>
    <property type="match status" value="1"/>
</dbReference>
<dbReference type="NCBIfam" id="TIGR00254">
    <property type="entry name" value="GGDEF"/>
    <property type="match status" value="1"/>
</dbReference>
<dbReference type="GO" id="GO:0052621">
    <property type="term" value="F:diguanylate cyclase activity"/>
    <property type="evidence" value="ECO:0007669"/>
    <property type="project" value="TreeGrafter"/>
</dbReference>
<proteinExistence type="predicted"/>
<comment type="caution">
    <text evidence="2">The sequence shown here is derived from an EMBL/GenBank/DDBJ whole genome shotgun (WGS) entry which is preliminary data.</text>
</comment>
<dbReference type="SMART" id="SM00267">
    <property type="entry name" value="GGDEF"/>
    <property type="match status" value="1"/>
</dbReference>
<dbReference type="SUPFAM" id="SSF55073">
    <property type="entry name" value="Nucleotide cyclase"/>
    <property type="match status" value="1"/>
</dbReference>
<dbReference type="GO" id="GO:0043709">
    <property type="term" value="P:cell adhesion involved in single-species biofilm formation"/>
    <property type="evidence" value="ECO:0007669"/>
    <property type="project" value="TreeGrafter"/>
</dbReference>
<dbReference type="AlphaFoldDB" id="D3AUV2"/>
<sequence length="147" mass="17145">MLSDSFQQTVDHLQKYINYINSLAYRDALTGVKNKTAYQDAERRLEEQMRNGRPEFAVVVLDINDLKRINDNYGHDFGDMFIVDACRLICKCFPHSPVYRIGGDEFVVIMEGADYANYEHLLENFHFAIEEYNRSDQKDKHLSIARG</sequence>
<evidence type="ECO:0000259" key="1">
    <source>
        <dbReference type="PROSITE" id="PS50887"/>
    </source>
</evidence>
<dbReference type="GO" id="GO:0005886">
    <property type="term" value="C:plasma membrane"/>
    <property type="evidence" value="ECO:0007669"/>
    <property type="project" value="TreeGrafter"/>
</dbReference>
<dbReference type="Proteomes" id="UP000004968">
    <property type="component" value="Unassembled WGS sequence"/>
</dbReference>
<dbReference type="RefSeq" id="WP_006777845.1">
    <property type="nucleotide sequence ID" value="NZ_GG668167.1"/>
</dbReference>
<dbReference type="GO" id="GO:1902201">
    <property type="term" value="P:negative regulation of bacterial-type flagellum-dependent cell motility"/>
    <property type="evidence" value="ECO:0007669"/>
    <property type="project" value="TreeGrafter"/>
</dbReference>
<dbReference type="PANTHER" id="PTHR45138">
    <property type="entry name" value="REGULATORY COMPONENTS OF SENSORY TRANSDUCTION SYSTEM"/>
    <property type="match status" value="1"/>
</dbReference>
<dbReference type="PANTHER" id="PTHR45138:SF9">
    <property type="entry name" value="DIGUANYLATE CYCLASE DGCM-RELATED"/>
    <property type="match status" value="1"/>
</dbReference>
<dbReference type="InterPro" id="IPR000160">
    <property type="entry name" value="GGDEF_dom"/>
</dbReference>
<evidence type="ECO:0000313" key="2">
    <source>
        <dbReference type="EMBL" id="EFC94403.1"/>
    </source>
</evidence>
<evidence type="ECO:0000313" key="3">
    <source>
        <dbReference type="Proteomes" id="UP000004968"/>
    </source>
</evidence>
<dbReference type="InterPro" id="IPR029787">
    <property type="entry name" value="Nucleotide_cyclase"/>
</dbReference>
<organism evidence="2 3">
    <name type="scientific">Hungatella hathewayi DSM 13479</name>
    <dbReference type="NCBI Taxonomy" id="566550"/>
    <lineage>
        <taxon>Bacteria</taxon>
        <taxon>Bacillati</taxon>
        <taxon>Bacillota</taxon>
        <taxon>Clostridia</taxon>
        <taxon>Lachnospirales</taxon>
        <taxon>Lachnospiraceae</taxon>
        <taxon>Hungatella</taxon>
    </lineage>
</organism>
<dbReference type="InterPro" id="IPR043128">
    <property type="entry name" value="Rev_trsase/Diguanyl_cyclase"/>
</dbReference>
<dbReference type="EMBL" id="ACIO01001141">
    <property type="protein sequence ID" value="EFC94403.1"/>
    <property type="molecule type" value="Genomic_DNA"/>
</dbReference>
<name>D3AUV2_9FIRM</name>
<accession>D3AUV2</accession>